<keyword evidence="2" id="KW-0812">Transmembrane</keyword>
<feature type="region of interest" description="Disordered" evidence="1">
    <location>
        <begin position="1"/>
        <end position="33"/>
    </location>
</feature>
<keyword evidence="2" id="KW-0472">Membrane</keyword>
<dbReference type="KEGG" id="muh:HYN43_003380"/>
<evidence type="ECO:0000256" key="1">
    <source>
        <dbReference type="SAM" id="MobiDB-lite"/>
    </source>
</evidence>
<dbReference type="EMBL" id="CP032869">
    <property type="protein sequence ID" value="AYL94398.1"/>
    <property type="molecule type" value="Genomic_DNA"/>
</dbReference>
<gene>
    <name evidence="3" type="ORF">HYN43_003380</name>
</gene>
<evidence type="ECO:0000313" key="3">
    <source>
        <dbReference type="EMBL" id="AYL94398.1"/>
    </source>
</evidence>
<name>A0A494VSN8_9SPHI</name>
<organism evidence="3 4">
    <name type="scientific">Mucilaginibacter celer</name>
    <dbReference type="NCBI Taxonomy" id="2305508"/>
    <lineage>
        <taxon>Bacteria</taxon>
        <taxon>Pseudomonadati</taxon>
        <taxon>Bacteroidota</taxon>
        <taxon>Sphingobacteriia</taxon>
        <taxon>Sphingobacteriales</taxon>
        <taxon>Sphingobacteriaceae</taxon>
        <taxon>Mucilaginibacter</taxon>
    </lineage>
</organism>
<dbReference type="OrthoDB" id="88903at2"/>
<evidence type="ECO:0000256" key="2">
    <source>
        <dbReference type="SAM" id="Phobius"/>
    </source>
</evidence>
<accession>A0A494VSN8</accession>
<protein>
    <submittedName>
        <fullName evidence="3">Uncharacterized protein</fullName>
    </submittedName>
</protein>
<keyword evidence="2" id="KW-1133">Transmembrane helix</keyword>
<evidence type="ECO:0000313" key="4">
    <source>
        <dbReference type="Proteomes" id="UP000270046"/>
    </source>
</evidence>
<dbReference type="RefSeq" id="WP_119408117.1">
    <property type="nucleotide sequence ID" value="NZ_CP032869.1"/>
</dbReference>
<dbReference type="Proteomes" id="UP000270046">
    <property type="component" value="Chromosome"/>
</dbReference>
<reference evidence="3 4" key="1">
    <citation type="submission" date="2018-10" db="EMBL/GenBank/DDBJ databases">
        <title>Genome sequencing of Mucilaginibacter sp. HYN0043.</title>
        <authorList>
            <person name="Kim M."/>
            <person name="Yi H."/>
        </authorList>
    </citation>
    <scope>NUCLEOTIDE SEQUENCE [LARGE SCALE GENOMIC DNA]</scope>
    <source>
        <strain evidence="3 4">HYN0043</strain>
    </source>
</reference>
<keyword evidence="4" id="KW-1185">Reference proteome</keyword>
<proteinExistence type="predicted"/>
<dbReference type="AlphaFoldDB" id="A0A494VSN8"/>
<feature type="transmembrane region" description="Helical" evidence="2">
    <location>
        <begin position="166"/>
        <end position="185"/>
    </location>
</feature>
<sequence length="211" mass="23654">MSFNQPDGALPFFQQSKPTTKGPKKRTSSAATGRKAFRLVSDTPNRSNRGLKFDHSQLVAALGELIKTETDPLSIGLFDNCGSGKSTIIEQLRADLVKDSLPVIIFDVWKHEYDAMRRTFLKGMDEHLSQAFYGWPIVRNPKAIDVRVYSAVNVGSEKIKIKWSGLLLNLGVLLVLSLLILGPFFEGLVLIDALFHHQNLDRFRETKWGQA</sequence>